<dbReference type="Proteomes" id="UP000179807">
    <property type="component" value="Unassembled WGS sequence"/>
</dbReference>
<evidence type="ECO:0000313" key="3">
    <source>
        <dbReference type="Proteomes" id="UP000179807"/>
    </source>
</evidence>
<sequence length="260" mass="29978">METIYKLFEKDWWSLHHEVEMSNIVGDEHVEPQNPQYWDILSDEDKKGYVILKNEINQINLKRSQKQQVESFQRTLNIIQRYAERKDDNDWKRFLVCGICWMDGAIAVNIRQLKILVSKCKSSINGSLQKLGFLPAQSHIDLKLVLYPLLPLIKNDYNELRQWTVRYKGNIETNTLQFPKISNVPLPIQSSIQSAIPAGIPPAIPPPIPSPVILTPITMVACTPGTKHPIPLIKSEPKIVEESKPIVYPFKFRKCQNEKK</sequence>
<evidence type="ECO:0000313" key="2">
    <source>
        <dbReference type="EMBL" id="OHS99576.1"/>
    </source>
</evidence>
<gene>
    <name evidence="2" type="ORF">TRFO_33947</name>
</gene>
<evidence type="ECO:0000259" key="1">
    <source>
        <dbReference type="Pfam" id="PF10416"/>
    </source>
</evidence>
<dbReference type="EMBL" id="MLAK01000998">
    <property type="protein sequence ID" value="OHS99576.1"/>
    <property type="molecule type" value="Genomic_DNA"/>
</dbReference>
<reference evidence="2" key="1">
    <citation type="submission" date="2016-10" db="EMBL/GenBank/DDBJ databases">
        <authorList>
            <person name="Benchimol M."/>
            <person name="Almeida L.G."/>
            <person name="Vasconcelos A.T."/>
            <person name="Perreira-Neves A."/>
            <person name="Rosa I.A."/>
            <person name="Tasca T."/>
            <person name="Bogo M.R."/>
            <person name="de Souza W."/>
        </authorList>
    </citation>
    <scope>NUCLEOTIDE SEQUENCE [LARGE SCALE GENOMIC DNA]</scope>
    <source>
        <strain evidence="2">K</strain>
    </source>
</reference>
<dbReference type="AlphaFoldDB" id="A0A1J4JKA7"/>
<feature type="domain" description="Initiator binding" evidence="1">
    <location>
        <begin position="44"/>
        <end position="168"/>
    </location>
</feature>
<dbReference type="Pfam" id="PF10416">
    <property type="entry name" value="IBD"/>
    <property type="match status" value="1"/>
</dbReference>
<dbReference type="InterPro" id="IPR018845">
    <property type="entry name" value="Initiator-bd"/>
</dbReference>
<proteinExistence type="predicted"/>
<name>A0A1J4JKA7_9EUKA</name>
<dbReference type="RefSeq" id="XP_068352713.1">
    <property type="nucleotide sequence ID" value="XM_068509378.1"/>
</dbReference>
<dbReference type="GeneID" id="94844082"/>
<comment type="caution">
    <text evidence="2">The sequence shown here is derived from an EMBL/GenBank/DDBJ whole genome shotgun (WGS) entry which is preliminary data.</text>
</comment>
<protein>
    <recommendedName>
        <fullName evidence="1">Initiator binding domain-containing protein</fullName>
    </recommendedName>
</protein>
<dbReference type="VEuPathDB" id="TrichDB:TRFO_33947"/>
<keyword evidence="3" id="KW-1185">Reference proteome</keyword>
<accession>A0A1J4JKA7</accession>
<organism evidence="2 3">
    <name type="scientific">Tritrichomonas foetus</name>
    <dbReference type="NCBI Taxonomy" id="1144522"/>
    <lineage>
        <taxon>Eukaryota</taxon>
        <taxon>Metamonada</taxon>
        <taxon>Parabasalia</taxon>
        <taxon>Tritrichomonadida</taxon>
        <taxon>Tritrichomonadidae</taxon>
        <taxon>Tritrichomonas</taxon>
    </lineage>
</organism>